<protein>
    <submittedName>
        <fullName evidence="1">Uncharacterized protein</fullName>
    </submittedName>
</protein>
<comment type="caution">
    <text evidence="1">The sequence shown here is derived from an EMBL/GenBank/DDBJ whole genome shotgun (WGS) entry which is preliminary data.</text>
</comment>
<dbReference type="Proteomes" id="UP001320706">
    <property type="component" value="Unassembled WGS sequence"/>
</dbReference>
<reference evidence="1" key="1">
    <citation type="submission" date="2024-02" db="EMBL/GenBank/DDBJ databases">
        <title>Metagenome Assembled Genome of Zalaria obscura JY119.</title>
        <authorList>
            <person name="Vighnesh L."/>
            <person name="Jagadeeshwari U."/>
            <person name="Venkata Ramana C."/>
            <person name="Sasikala C."/>
        </authorList>
    </citation>
    <scope>NUCLEOTIDE SEQUENCE</scope>
    <source>
        <strain evidence="1">JY119</strain>
    </source>
</reference>
<name>A0ACC3S4H4_9PEZI</name>
<accession>A0ACC3S4H4</accession>
<dbReference type="EMBL" id="JAMKPW020000042">
    <property type="protein sequence ID" value="KAK8195831.1"/>
    <property type="molecule type" value="Genomic_DNA"/>
</dbReference>
<keyword evidence="2" id="KW-1185">Reference proteome</keyword>
<organism evidence="1 2">
    <name type="scientific">Zalaria obscura</name>
    <dbReference type="NCBI Taxonomy" id="2024903"/>
    <lineage>
        <taxon>Eukaryota</taxon>
        <taxon>Fungi</taxon>
        <taxon>Dikarya</taxon>
        <taxon>Ascomycota</taxon>
        <taxon>Pezizomycotina</taxon>
        <taxon>Dothideomycetes</taxon>
        <taxon>Dothideomycetidae</taxon>
        <taxon>Dothideales</taxon>
        <taxon>Zalariaceae</taxon>
        <taxon>Zalaria</taxon>
    </lineage>
</organism>
<evidence type="ECO:0000313" key="2">
    <source>
        <dbReference type="Proteomes" id="UP001320706"/>
    </source>
</evidence>
<gene>
    <name evidence="1" type="ORF">M8818_006982</name>
</gene>
<sequence length="135" mass="14962">MPVFLAGHRSSSCSRDSRGTSAWDAFTTGEFQSEEEKGLTGYQDINDTQMPIFPTSTRPSSYIQDSHRLLERLPLSGNPRTPLRMLIRLRAPKKSRGCPAEMPSNTGQWERDRSAKSPANIHPSLRSKGQSGSQG</sequence>
<evidence type="ECO:0000313" key="1">
    <source>
        <dbReference type="EMBL" id="KAK8195831.1"/>
    </source>
</evidence>
<proteinExistence type="predicted"/>